<feature type="transmembrane region" description="Helical" evidence="8">
    <location>
        <begin position="39"/>
        <end position="55"/>
    </location>
</feature>
<evidence type="ECO:0000256" key="1">
    <source>
        <dbReference type="ARBA" id="ARBA00004651"/>
    </source>
</evidence>
<evidence type="ECO:0000256" key="8">
    <source>
        <dbReference type="SAM" id="Phobius"/>
    </source>
</evidence>
<organism evidence="10 11">
    <name type="scientific">Echinimonas agarilytica</name>
    <dbReference type="NCBI Taxonomy" id="1215918"/>
    <lineage>
        <taxon>Bacteria</taxon>
        <taxon>Pseudomonadati</taxon>
        <taxon>Pseudomonadota</taxon>
        <taxon>Gammaproteobacteria</taxon>
        <taxon>Alteromonadales</taxon>
        <taxon>Echinimonadaceae</taxon>
        <taxon>Echinimonas</taxon>
    </lineage>
</organism>
<dbReference type="GO" id="GO:0005886">
    <property type="term" value="C:plasma membrane"/>
    <property type="evidence" value="ECO:0007669"/>
    <property type="project" value="UniProtKB-SubCell"/>
</dbReference>
<evidence type="ECO:0000313" key="10">
    <source>
        <dbReference type="EMBL" id="MCM2681474.1"/>
    </source>
</evidence>
<feature type="transmembrane region" description="Helical" evidence="8">
    <location>
        <begin position="172"/>
        <end position="195"/>
    </location>
</feature>
<dbReference type="Proteomes" id="UP001165393">
    <property type="component" value="Unassembled WGS sequence"/>
</dbReference>
<dbReference type="InterPro" id="IPR019127">
    <property type="entry name" value="Exosortase"/>
</dbReference>
<evidence type="ECO:0000256" key="7">
    <source>
        <dbReference type="ARBA" id="ARBA00023136"/>
    </source>
</evidence>
<dbReference type="InterPro" id="IPR014263">
    <property type="entry name" value="Methanolan_biosynth_EpsI"/>
</dbReference>
<feature type="transmembrane region" description="Helical" evidence="8">
    <location>
        <begin position="67"/>
        <end position="85"/>
    </location>
</feature>
<comment type="caution">
    <text evidence="10">The sequence shown here is derived from an EMBL/GenBank/DDBJ whole genome shotgun (WGS) entry which is preliminary data.</text>
</comment>
<keyword evidence="6 8" id="KW-1133">Transmembrane helix</keyword>
<evidence type="ECO:0000256" key="3">
    <source>
        <dbReference type="ARBA" id="ARBA00022670"/>
    </source>
</evidence>
<dbReference type="NCBIfam" id="TIGR04178">
    <property type="entry name" value="exo_archaeo"/>
    <property type="match status" value="1"/>
</dbReference>
<evidence type="ECO:0000256" key="6">
    <source>
        <dbReference type="ARBA" id="ARBA00022989"/>
    </source>
</evidence>
<evidence type="ECO:0000256" key="4">
    <source>
        <dbReference type="ARBA" id="ARBA00022692"/>
    </source>
</evidence>
<keyword evidence="11" id="KW-1185">Reference proteome</keyword>
<reference evidence="10 11" key="1">
    <citation type="journal article" date="2013" name="Antonie Van Leeuwenhoek">
        <title>Echinimonas agarilytica gen. nov., sp. nov., a new gammaproteobacterium isolated from the sea urchin Strongylocentrotus intermedius.</title>
        <authorList>
            <person name="Nedashkovskaya O.I."/>
            <person name="Stenkova A.M."/>
            <person name="Zhukova N.V."/>
            <person name="Van Trappen S."/>
            <person name="Lee J.S."/>
            <person name="Kim S.B."/>
        </authorList>
    </citation>
    <scope>NUCLEOTIDE SEQUENCE [LARGE SCALE GENOMIC DNA]</scope>
    <source>
        <strain evidence="10 11">KMM 6351</strain>
    </source>
</reference>
<keyword evidence="4 8" id="KW-0812">Transmembrane</keyword>
<feature type="transmembrane region" description="Helical" evidence="8">
    <location>
        <begin position="207"/>
        <end position="234"/>
    </location>
</feature>
<dbReference type="GO" id="GO:0008233">
    <property type="term" value="F:peptidase activity"/>
    <property type="evidence" value="ECO:0007669"/>
    <property type="project" value="UniProtKB-KW"/>
</dbReference>
<feature type="transmembrane region" description="Helical" evidence="8">
    <location>
        <begin position="246"/>
        <end position="267"/>
    </location>
</feature>
<dbReference type="NCBIfam" id="TIGR03109">
    <property type="entry name" value="exosort_XrtA"/>
    <property type="match status" value="1"/>
</dbReference>
<accession>A0AA42B8W8</accession>
<evidence type="ECO:0000259" key="9">
    <source>
        <dbReference type="Pfam" id="PF11984"/>
    </source>
</evidence>
<gene>
    <name evidence="10" type="primary">xrtA</name>
    <name evidence="10" type="ORF">NAF29_17650</name>
</gene>
<dbReference type="EMBL" id="JAMQGP010000011">
    <property type="protein sequence ID" value="MCM2681474.1"/>
    <property type="molecule type" value="Genomic_DNA"/>
</dbReference>
<keyword evidence="3" id="KW-0645">Protease</keyword>
<dbReference type="GO" id="GO:0006508">
    <property type="term" value="P:proteolysis"/>
    <property type="evidence" value="ECO:0007669"/>
    <property type="project" value="UniProtKB-KW"/>
</dbReference>
<protein>
    <submittedName>
        <fullName evidence="10">Exosortase A</fullName>
        <ecNumber evidence="10">3.4.22.-</ecNumber>
    </submittedName>
</protein>
<feature type="transmembrane region" description="Helical" evidence="8">
    <location>
        <begin position="105"/>
        <end position="128"/>
    </location>
</feature>
<comment type="subcellular location">
    <subcellularLocation>
        <location evidence="1">Cell membrane</location>
        <topology evidence="1">Multi-pass membrane protein</topology>
    </subcellularLocation>
</comment>
<feature type="transmembrane region" description="Helical" evidence="8">
    <location>
        <begin position="140"/>
        <end position="160"/>
    </location>
</feature>
<dbReference type="InterPro" id="IPR013426">
    <property type="entry name" value="EpsH-like"/>
</dbReference>
<keyword evidence="5 10" id="KW-0378">Hydrolase</keyword>
<dbReference type="InterPro" id="IPR017540">
    <property type="entry name" value="Exosortase-1"/>
</dbReference>
<keyword evidence="7 8" id="KW-0472">Membrane</keyword>
<name>A0AA42B8W8_9GAMM</name>
<evidence type="ECO:0000256" key="2">
    <source>
        <dbReference type="ARBA" id="ARBA00022475"/>
    </source>
</evidence>
<dbReference type="InterPro" id="IPR026392">
    <property type="entry name" value="Exo/Archaeosortase_dom"/>
</dbReference>
<dbReference type="NCBIfam" id="TIGR02602">
    <property type="entry name" value="8TM_EpsH"/>
    <property type="match status" value="1"/>
</dbReference>
<feature type="domain" description="Methanolan biosynthesis EpsI" evidence="9">
    <location>
        <begin position="315"/>
        <end position="473"/>
    </location>
</feature>
<dbReference type="EC" id="3.4.22.-" evidence="10"/>
<dbReference type="Pfam" id="PF11984">
    <property type="entry name" value="DUF3485"/>
    <property type="match status" value="1"/>
</dbReference>
<keyword evidence="2" id="KW-1003">Cell membrane</keyword>
<evidence type="ECO:0000256" key="5">
    <source>
        <dbReference type="ARBA" id="ARBA00022801"/>
    </source>
</evidence>
<dbReference type="NCBIfam" id="TIGR02914">
    <property type="entry name" value="EpsI_fam"/>
    <property type="match status" value="1"/>
</dbReference>
<sequence>MNQQSAKALSFVVILISVWLAAFSDALLSMVAIWDRSDTFAHGYIVYPISLYLIWRRRFLLQEATYNTNWLALIPLMGCSALWLAAEVVGIQVLAQLAAVAWLPFALWALFGNALIKIIWFPLCYLIFAVPMGEELIPQLQIITADITVFLLQLTGIAVYRDGLYIAVPGGLFEVAVACSGIRYLIASIALGTLYAHLQFHSIKRQFLFVLLSAIVPIIANGIRAYIIVILAYASDMALATGVDHLIYGWLFFGLVMFLLFWFGSYWQQPTAEPKKCATSLAQFANPIQRLTIGVVVMITLVAGVTYENHIKSQQPPAHVLNTTALNQYFTASSLTSWQPKFLNADSYFEGKGNFAEQEVQVYIAFFGHSSQDKELINATHLIFNHEAWTPERHRRVQLGDIDAGFINLTSAFSDKVDLAYWYQLDGLASPAKSKIKIEQAIRTLRSESNSGMVVILATPHSNESQSALTQAATAIRNIDEAWHGG</sequence>
<feature type="transmembrane region" description="Helical" evidence="8">
    <location>
        <begin position="288"/>
        <end position="307"/>
    </location>
</feature>
<dbReference type="RefSeq" id="WP_251262954.1">
    <property type="nucleotide sequence ID" value="NZ_JAMQGP010000011.1"/>
</dbReference>
<feature type="transmembrane region" description="Helical" evidence="8">
    <location>
        <begin position="12"/>
        <end position="33"/>
    </location>
</feature>
<proteinExistence type="predicted"/>
<evidence type="ECO:0000313" key="11">
    <source>
        <dbReference type="Proteomes" id="UP001165393"/>
    </source>
</evidence>
<dbReference type="Pfam" id="PF09721">
    <property type="entry name" value="Exosortase_EpsH"/>
    <property type="match status" value="1"/>
</dbReference>
<dbReference type="AlphaFoldDB" id="A0AA42B8W8"/>